<dbReference type="Pfam" id="PF02588">
    <property type="entry name" value="YitT_membrane"/>
    <property type="match status" value="1"/>
</dbReference>
<feature type="transmembrane region" description="Helical" evidence="6">
    <location>
        <begin position="55"/>
        <end position="76"/>
    </location>
</feature>
<gene>
    <name evidence="7" type="ORF">GCM10011517_29970</name>
</gene>
<dbReference type="RefSeq" id="WP_095595506.1">
    <property type="nucleotide sequence ID" value="NZ_BMKN01000003.1"/>
</dbReference>
<comment type="caution">
    <text evidence="7">The sequence shown here is derived from an EMBL/GenBank/DDBJ whole genome shotgun (WGS) entry which is preliminary data.</text>
</comment>
<evidence type="ECO:0000313" key="7">
    <source>
        <dbReference type="EMBL" id="GGE60435.1"/>
    </source>
</evidence>
<keyword evidence="5 6" id="KW-0472">Membrane</keyword>
<dbReference type="GO" id="GO:0005886">
    <property type="term" value="C:plasma membrane"/>
    <property type="evidence" value="ECO:0007669"/>
    <property type="project" value="UniProtKB-SubCell"/>
</dbReference>
<evidence type="ECO:0000313" key="8">
    <source>
        <dbReference type="Proteomes" id="UP000606730"/>
    </source>
</evidence>
<reference evidence="7" key="2">
    <citation type="submission" date="2020-09" db="EMBL/GenBank/DDBJ databases">
        <authorList>
            <person name="Sun Q."/>
            <person name="Zhou Y."/>
        </authorList>
    </citation>
    <scope>NUCLEOTIDE SEQUENCE</scope>
    <source>
        <strain evidence="7">CGMCC 1.16012</strain>
    </source>
</reference>
<evidence type="ECO:0000256" key="4">
    <source>
        <dbReference type="ARBA" id="ARBA00022989"/>
    </source>
</evidence>
<dbReference type="EMBL" id="BMKN01000003">
    <property type="protein sequence ID" value="GGE60435.1"/>
    <property type="molecule type" value="Genomic_DNA"/>
</dbReference>
<protein>
    <submittedName>
        <fullName evidence="7">Membrane protein</fullName>
    </submittedName>
</protein>
<keyword evidence="3 6" id="KW-0812">Transmembrane</keyword>
<dbReference type="InterPro" id="IPR051461">
    <property type="entry name" value="UPF0750_membrane"/>
</dbReference>
<dbReference type="InterPro" id="IPR003740">
    <property type="entry name" value="YitT"/>
</dbReference>
<reference evidence="7" key="1">
    <citation type="journal article" date="2014" name="Int. J. Syst. Evol. Microbiol.">
        <title>Complete genome sequence of Corynebacterium casei LMG S-19264T (=DSM 44701T), isolated from a smear-ripened cheese.</title>
        <authorList>
            <consortium name="US DOE Joint Genome Institute (JGI-PGF)"/>
            <person name="Walter F."/>
            <person name="Albersmeier A."/>
            <person name="Kalinowski J."/>
            <person name="Ruckert C."/>
        </authorList>
    </citation>
    <scope>NUCLEOTIDE SEQUENCE</scope>
    <source>
        <strain evidence="7">CGMCC 1.16012</strain>
    </source>
</reference>
<organism evidence="7 8">
    <name type="scientific">Actibacterium pelagium</name>
    <dbReference type="NCBI Taxonomy" id="2029103"/>
    <lineage>
        <taxon>Bacteria</taxon>
        <taxon>Pseudomonadati</taxon>
        <taxon>Pseudomonadota</taxon>
        <taxon>Alphaproteobacteria</taxon>
        <taxon>Rhodobacterales</taxon>
        <taxon>Roseobacteraceae</taxon>
        <taxon>Actibacterium</taxon>
    </lineage>
</organism>
<evidence type="ECO:0000256" key="2">
    <source>
        <dbReference type="ARBA" id="ARBA00022475"/>
    </source>
</evidence>
<feature type="transmembrane region" description="Helical" evidence="6">
    <location>
        <begin position="113"/>
        <end position="131"/>
    </location>
</feature>
<accession>A0A917ENR8</accession>
<dbReference type="AlphaFoldDB" id="A0A917ENR8"/>
<keyword evidence="4 6" id="KW-1133">Transmembrane helix</keyword>
<proteinExistence type="predicted"/>
<dbReference type="PANTHER" id="PTHR33545:SF5">
    <property type="entry name" value="UPF0750 MEMBRANE PROTEIN YITT"/>
    <property type="match status" value="1"/>
</dbReference>
<keyword evidence="2" id="KW-1003">Cell membrane</keyword>
<evidence type="ECO:0000256" key="1">
    <source>
        <dbReference type="ARBA" id="ARBA00004651"/>
    </source>
</evidence>
<dbReference type="Proteomes" id="UP000606730">
    <property type="component" value="Unassembled WGS sequence"/>
</dbReference>
<name>A0A917ENR8_9RHOB</name>
<comment type="subcellular location">
    <subcellularLocation>
        <location evidence="1">Cell membrane</location>
        <topology evidence="1">Multi-pass membrane protein</topology>
    </subcellularLocation>
</comment>
<evidence type="ECO:0000256" key="3">
    <source>
        <dbReference type="ARBA" id="ARBA00022692"/>
    </source>
</evidence>
<feature type="transmembrane region" description="Helical" evidence="6">
    <location>
        <begin position="179"/>
        <end position="196"/>
    </location>
</feature>
<dbReference type="OrthoDB" id="3296441at2"/>
<feature type="transmembrane region" description="Helical" evidence="6">
    <location>
        <begin position="12"/>
        <end position="35"/>
    </location>
</feature>
<feature type="transmembrane region" description="Helical" evidence="6">
    <location>
        <begin position="151"/>
        <end position="173"/>
    </location>
</feature>
<sequence>MAKREPHKQTSHALWEDALAFCIGALLVGLAINFLKFANLITGQTAGLGVLIDQLTPLSFGQVFFLINLPFYIFAYIRMGVRFTVKTAISVTLVSLSADYMPQVFTIESLHPLFAAFAGGVLAGFGLLAFFRHGASLGGVGVVGLWAQDRWGVQAGWIQLGFDAVLFLVAFLLLETPLLVIYSLLGAALVNVIVGVNHRQDRYIGR</sequence>
<evidence type="ECO:0000256" key="5">
    <source>
        <dbReference type="ARBA" id="ARBA00023136"/>
    </source>
</evidence>
<evidence type="ECO:0000256" key="6">
    <source>
        <dbReference type="SAM" id="Phobius"/>
    </source>
</evidence>
<keyword evidence="8" id="KW-1185">Reference proteome</keyword>
<dbReference type="PANTHER" id="PTHR33545">
    <property type="entry name" value="UPF0750 MEMBRANE PROTEIN YITT-RELATED"/>
    <property type="match status" value="1"/>
</dbReference>